<gene>
    <name evidence="1" type="ORF">EV671_102427</name>
</gene>
<evidence type="ECO:0000313" key="1">
    <source>
        <dbReference type="EMBL" id="TCU91859.1"/>
    </source>
</evidence>
<comment type="caution">
    <text evidence="1">The sequence shown here is derived from an EMBL/GenBank/DDBJ whole genome shotgun (WGS) entry which is preliminary data.</text>
</comment>
<protein>
    <submittedName>
        <fullName evidence="1">Cysteine-rich CWC protein</fullName>
    </submittedName>
</protein>
<keyword evidence="2" id="KW-1185">Reference proteome</keyword>
<name>A0A4V2VPS7_ROSSA</name>
<dbReference type="EMBL" id="SMBU01000024">
    <property type="protein sequence ID" value="TCU91859.1"/>
    <property type="molecule type" value="Genomic_DNA"/>
</dbReference>
<dbReference type="Pfam" id="PF14375">
    <property type="entry name" value="Cys_rich_CWC"/>
    <property type="match status" value="1"/>
</dbReference>
<dbReference type="RefSeq" id="WP_132574182.1">
    <property type="nucleotide sequence ID" value="NZ_CBCSGL010000024.1"/>
</dbReference>
<sequence>MTPRNGPMLDARCPRCRGGFECGAQAGQCACDGIRLTDRLRAELAARYDGCLCMPCLRELLERDARSDAANAGPPMPG</sequence>
<dbReference type="Proteomes" id="UP000295110">
    <property type="component" value="Unassembled WGS sequence"/>
</dbReference>
<proteinExistence type="predicted"/>
<dbReference type="OrthoDB" id="331868at2"/>
<dbReference type="AlphaFoldDB" id="A0A4V2VPS7"/>
<accession>A0A4V2VPS7</accession>
<evidence type="ECO:0000313" key="2">
    <source>
        <dbReference type="Proteomes" id="UP000295110"/>
    </source>
</evidence>
<dbReference type="InterPro" id="IPR032720">
    <property type="entry name" value="Cys_rich_CWC"/>
</dbReference>
<reference evidence="1 2" key="1">
    <citation type="submission" date="2019-03" db="EMBL/GenBank/DDBJ databases">
        <title>Genomic Encyclopedia of Type Strains, Phase IV (KMG-IV): sequencing the most valuable type-strain genomes for metagenomic binning, comparative biology and taxonomic classification.</title>
        <authorList>
            <person name="Goeker M."/>
        </authorList>
    </citation>
    <scope>NUCLEOTIDE SEQUENCE [LARGE SCALE GENOMIC DNA]</scope>
    <source>
        <strain evidence="1 2">DSM 654</strain>
    </source>
</reference>
<organism evidence="1 2">
    <name type="scientific">Roseateles saccharophilus</name>
    <name type="common">Pseudomonas saccharophila</name>
    <dbReference type="NCBI Taxonomy" id="304"/>
    <lineage>
        <taxon>Bacteria</taxon>
        <taxon>Pseudomonadati</taxon>
        <taxon>Pseudomonadota</taxon>
        <taxon>Betaproteobacteria</taxon>
        <taxon>Burkholderiales</taxon>
        <taxon>Sphaerotilaceae</taxon>
        <taxon>Roseateles</taxon>
    </lineage>
</organism>